<dbReference type="VEuPathDB" id="VectorBase:ISCI010497"/>
<dbReference type="Proteomes" id="UP000001555">
    <property type="component" value="Unassembled WGS sequence"/>
</dbReference>
<dbReference type="AlphaFoldDB" id="B7Q6S1"/>
<evidence type="ECO:0000313" key="2">
    <source>
        <dbReference type="EMBL" id="EEC14543.1"/>
    </source>
</evidence>
<dbReference type="HOGENOM" id="CLU_1751746_0_0_1"/>
<gene>
    <name evidence="2" type="ORF">IscW_ISCW010497</name>
</gene>
<dbReference type="InParanoid" id="B7Q6S1"/>
<dbReference type="EMBL" id="DS869852">
    <property type="protein sequence ID" value="EEC14543.1"/>
    <property type="molecule type" value="Genomic_DNA"/>
</dbReference>
<keyword evidence="4" id="KW-1185">Reference proteome</keyword>
<name>B7Q6S1_IXOSC</name>
<sequence>MLKSPLDGSTTSLIPKPGKDKGTLSSHRPIFSTSCTSEVKSEWFCPEFNGGRTFSVRCGSHVGDRKDNRTGVPQGSVQSTLLFEFAMASLPHYLAAVPDVGFIIWEAAGDIRHQPLTLQSGLNTIDAHPIRMGLRASPENTSYGELTPK</sequence>
<protein>
    <submittedName>
        <fullName evidence="2 3">Uncharacterized protein</fullName>
    </submittedName>
</protein>
<accession>B7Q6S1</accession>
<proteinExistence type="predicted"/>
<evidence type="ECO:0000256" key="1">
    <source>
        <dbReference type="SAM" id="MobiDB-lite"/>
    </source>
</evidence>
<dbReference type="VEuPathDB" id="VectorBase:ISCW010497"/>
<feature type="region of interest" description="Disordered" evidence="1">
    <location>
        <begin position="1"/>
        <end position="26"/>
    </location>
</feature>
<reference evidence="2 4" key="1">
    <citation type="submission" date="2008-03" db="EMBL/GenBank/DDBJ databases">
        <title>Annotation of Ixodes scapularis.</title>
        <authorList>
            <consortium name="Ixodes scapularis Genome Project Consortium"/>
            <person name="Caler E."/>
            <person name="Hannick L.I."/>
            <person name="Bidwell S."/>
            <person name="Joardar V."/>
            <person name="Thiagarajan M."/>
            <person name="Amedeo P."/>
            <person name="Galinsky K.J."/>
            <person name="Schobel S."/>
            <person name="Inman J."/>
            <person name="Hostetler J."/>
            <person name="Miller J."/>
            <person name="Hammond M."/>
            <person name="Megy K."/>
            <person name="Lawson D."/>
            <person name="Kodira C."/>
            <person name="Sutton G."/>
            <person name="Meyer J."/>
            <person name="Hill C.A."/>
            <person name="Birren B."/>
            <person name="Nene V."/>
            <person name="Collins F."/>
            <person name="Alarcon-Chaidez F."/>
            <person name="Wikel S."/>
            <person name="Strausberg R."/>
        </authorList>
    </citation>
    <scope>NUCLEOTIDE SEQUENCE [LARGE SCALE GENOMIC DNA]</scope>
    <source>
        <strain evidence="4">Wikel</strain>
        <strain evidence="2">Wikel colony</strain>
    </source>
</reference>
<organism>
    <name type="scientific">Ixodes scapularis</name>
    <name type="common">Black-legged tick</name>
    <name type="synonym">Deer tick</name>
    <dbReference type="NCBI Taxonomy" id="6945"/>
    <lineage>
        <taxon>Eukaryota</taxon>
        <taxon>Metazoa</taxon>
        <taxon>Ecdysozoa</taxon>
        <taxon>Arthropoda</taxon>
        <taxon>Chelicerata</taxon>
        <taxon>Arachnida</taxon>
        <taxon>Acari</taxon>
        <taxon>Parasitiformes</taxon>
        <taxon>Ixodida</taxon>
        <taxon>Ixodoidea</taxon>
        <taxon>Ixodidae</taxon>
        <taxon>Ixodinae</taxon>
        <taxon>Ixodes</taxon>
    </lineage>
</organism>
<dbReference type="PaxDb" id="6945-B7Q6S1"/>
<evidence type="ECO:0000313" key="3">
    <source>
        <dbReference type="EnsemblMetazoa" id="ISCW010497-PA"/>
    </source>
</evidence>
<reference evidence="3" key="2">
    <citation type="submission" date="2020-05" db="UniProtKB">
        <authorList>
            <consortium name="EnsemblMetazoa"/>
        </authorList>
    </citation>
    <scope>IDENTIFICATION</scope>
    <source>
        <strain evidence="3">wikel</strain>
    </source>
</reference>
<dbReference type="EMBL" id="ABJB010174699">
    <property type="status" value="NOT_ANNOTATED_CDS"/>
    <property type="molecule type" value="Genomic_DNA"/>
</dbReference>
<dbReference type="EnsemblMetazoa" id="ISCW010497-RA">
    <property type="protein sequence ID" value="ISCW010497-PA"/>
    <property type="gene ID" value="ISCW010497"/>
</dbReference>
<evidence type="ECO:0000313" key="4">
    <source>
        <dbReference type="Proteomes" id="UP000001555"/>
    </source>
</evidence>